<gene>
    <name evidence="3" type="ORF">SAMN05192583_3521</name>
</gene>
<dbReference type="Proteomes" id="UP000199206">
    <property type="component" value="Unassembled WGS sequence"/>
</dbReference>
<feature type="signal peptide" evidence="2">
    <location>
        <begin position="1"/>
        <end position="27"/>
    </location>
</feature>
<dbReference type="EMBL" id="FOCF01000012">
    <property type="protein sequence ID" value="SEN76854.1"/>
    <property type="molecule type" value="Genomic_DNA"/>
</dbReference>
<keyword evidence="1" id="KW-0472">Membrane</keyword>
<evidence type="ECO:0000256" key="1">
    <source>
        <dbReference type="SAM" id="Phobius"/>
    </source>
</evidence>
<dbReference type="OrthoDB" id="8304952at2"/>
<proteinExistence type="predicted"/>
<dbReference type="AlphaFoldDB" id="A0A1H8J7V3"/>
<organism evidence="3 4">
    <name type="scientific">Sphingomonas gellani</name>
    <dbReference type="NCBI Taxonomy" id="1166340"/>
    <lineage>
        <taxon>Bacteria</taxon>
        <taxon>Pseudomonadati</taxon>
        <taxon>Pseudomonadota</taxon>
        <taxon>Alphaproteobacteria</taxon>
        <taxon>Sphingomonadales</taxon>
        <taxon>Sphingomonadaceae</taxon>
        <taxon>Sphingomonas</taxon>
    </lineage>
</organism>
<feature type="chain" id="PRO_5011657389" evidence="2">
    <location>
        <begin position="28"/>
        <end position="75"/>
    </location>
</feature>
<evidence type="ECO:0000256" key="2">
    <source>
        <dbReference type="SAM" id="SignalP"/>
    </source>
</evidence>
<protein>
    <submittedName>
        <fullName evidence="3">Uncharacterized protein</fullName>
    </submittedName>
</protein>
<keyword evidence="4" id="KW-1185">Reference proteome</keyword>
<sequence length="75" mass="8212">MFARLARVTALLILSLILATVCSALLAQEGALGSCFEGSCGYIGAFFCVPLLTITFYIFFKKLTNRWLGHKPLLP</sequence>
<keyword evidence="2" id="KW-0732">Signal</keyword>
<keyword evidence="1" id="KW-1133">Transmembrane helix</keyword>
<dbReference type="RefSeq" id="WP_093667022.1">
    <property type="nucleotide sequence ID" value="NZ_FOCF01000012.1"/>
</dbReference>
<keyword evidence="1" id="KW-0812">Transmembrane</keyword>
<reference evidence="4" key="1">
    <citation type="submission" date="2016-10" db="EMBL/GenBank/DDBJ databases">
        <authorList>
            <person name="Varghese N."/>
            <person name="Submissions S."/>
        </authorList>
    </citation>
    <scope>NUCLEOTIDE SEQUENCE [LARGE SCALE GENOMIC DNA]</scope>
    <source>
        <strain evidence="4">S6-262</strain>
    </source>
</reference>
<accession>A0A1H8J7V3</accession>
<name>A0A1H8J7V3_9SPHN</name>
<evidence type="ECO:0000313" key="3">
    <source>
        <dbReference type="EMBL" id="SEN76854.1"/>
    </source>
</evidence>
<feature type="transmembrane region" description="Helical" evidence="1">
    <location>
        <begin position="43"/>
        <end position="60"/>
    </location>
</feature>
<evidence type="ECO:0000313" key="4">
    <source>
        <dbReference type="Proteomes" id="UP000199206"/>
    </source>
</evidence>